<reference evidence="1 2" key="1">
    <citation type="submission" date="2009-01" db="EMBL/GenBank/DDBJ databases">
        <authorList>
            <person name="Qin X."/>
            <person name="Bachman B."/>
            <person name="Battles P."/>
            <person name="Bell A."/>
            <person name="Bess C."/>
            <person name="Bickham C."/>
            <person name="Chaboub L."/>
            <person name="Chen D."/>
            <person name="Coyle M."/>
            <person name="Deiros D.R."/>
            <person name="Dinh H."/>
            <person name="Forbes L."/>
            <person name="Fowler G."/>
            <person name="Francisco L."/>
            <person name="Fu Q."/>
            <person name="Gubbala S."/>
            <person name="Hale W."/>
            <person name="Han Y."/>
            <person name="Hemphill L."/>
            <person name="Highlander S.K."/>
            <person name="Hirani K."/>
            <person name="Hogues M."/>
            <person name="Jackson L."/>
            <person name="Jakkamsetti A."/>
            <person name="Javaid M."/>
            <person name="Jiang H."/>
            <person name="Korchina V."/>
            <person name="Kovar C."/>
            <person name="Lara F."/>
            <person name="Lee S."/>
            <person name="Mata R."/>
            <person name="Mathew T."/>
            <person name="Moen C."/>
            <person name="Morales K."/>
            <person name="Munidasa M."/>
            <person name="Nazareth L."/>
            <person name="Ngo R."/>
            <person name="Nguyen L."/>
            <person name="Okwuonu G."/>
            <person name="Ongeri F."/>
            <person name="Patil S."/>
            <person name="Petrosino J."/>
            <person name="Pham C."/>
            <person name="Pham P."/>
            <person name="Pu L.-L."/>
            <person name="Puazo M."/>
            <person name="Raj R."/>
            <person name="Reid J."/>
            <person name="Rouhana J."/>
            <person name="Saada N."/>
            <person name="Shang Y."/>
            <person name="Simmons D."/>
            <person name="Thornton R."/>
            <person name="Warren J."/>
            <person name="Weissenberger G."/>
            <person name="Zhang J."/>
            <person name="Zhang L."/>
            <person name="Zhou C."/>
            <person name="Zhu D."/>
            <person name="Muzny D."/>
            <person name="Worley K."/>
            <person name="Gibbs R."/>
        </authorList>
    </citation>
    <scope>NUCLEOTIDE SEQUENCE [LARGE SCALE GENOMIC DNA]</scope>
    <source>
        <strain evidence="1 2">ATCC 33300</strain>
    </source>
</reference>
<evidence type="ECO:0000313" key="2">
    <source>
        <dbReference type="Proteomes" id="UP000006241"/>
    </source>
</evidence>
<dbReference type="RefSeq" id="WP_003003579.1">
    <property type="nucleotide sequence ID" value="NZ_GG668630.1"/>
</dbReference>
<name>C2G3K1_SPHSI</name>
<proteinExistence type="predicted"/>
<accession>C2G3K1</accession>
<protein>
    <submittedName>
        <fullName evidence="1">Uncharacterized protein</fullName>
    </submittedName>
</protein>
<organism evidence="1 2">
    <name type="scientific">Sphingobacterium spiritivorum ATCC 33300</name>
    <dbReference type="NCBI Taxonomy" id="525372"/>
    <lineage>
        <taxon>Bacteria</taxon>
        <taxon>Pseudomonadati</taxon>
        <taxon>Bacteroidota</taxon>
        <taxon>Sphingobacteriia</taxon>
        <taxon>Sphingobacteriales</taxon>
        <taxon>Sphingobacteriaceae</taxon>
        <taxon>Sphingobacterium</taxon>
    </lineage>
</organism>
<comment type="caution">
    <text evidence="1">The sequence shown here is derived from an EMBL/GenBank/DDBJ whole genome shotgun (WGS) entry which is preliminary data.</text>
</comment>
<dbReference type="HOGENOM" id="CLU_2669187_0_0_10"/>
<dbReference type="AlphaFoldDB" id="C2G3K1"/>
<dbReference type="Proteomes" id="UP000006241">
    <property type="component" value="Unassembled WGS sequence"/>
</dbReference>
<sequence>MDPEDVTGRQIEKIDAVIQVGMGIDPDTLSEEDWAKHYQQWVYVQEVTAKNNEAVLRKVLAELLTEVFKTLGKRK</sequence>
<evidence type="ECO:0000313" key="1">
    <source>
        <dbReference type="EMBL" id="EEI90206.1"/>
    </source>
</evidence>
<gene>
    <name evidence="1" type="ORF">HMPREF0765_4157</name>
</gene>
<dbReference type="EMBL" id="ACHB01000092">
    <property type="protein sequence ID" value="EEI90206.1"/>
    <property type="molecule type" value="Genomic_DNA"/>
</dbReference>